<feature type="compositionally biased region" description="Polar residues" evidence="1">
    <location>
        <begin position="280"/>
        <end position="292"/>
    </location>
</feature>
<evidence type="ECO:0000256" key="1">
    <source>
        <dbReference type="SAM" id="MobiDB-lite"/>
    </source>
</evidence>
<proteinExistence type="predicted"/>
<feature type="compositionally biased region" description="Basic residues" evidence="1">
    <location>
        <begin position="453"/>
        <end position="463"/>
    </location>
</feature>
<feature type="region of interest" description="Disordered" evidence="1">
    <location>
        <begin position="420"/>
        <end position="471"/>
    </location>
</feature>
<dbReference type="WBParaSite" id="ECPE_0000320601-mRNA-1">
    <property type="protein sequence ID" value="ECPE_0000320601-mRNA-1"/>
    <property type="gene ID" value="ECPE_0000320601"/>
</dbReference>
<dbReference type="OrthoDB" id="6244405at2759"/>
<accession>A0A183A8B8</accession>
<evidence type="ECO:0000313" key="3">
    <source>
        <dbReference type="Proteomes" id="UP000272942"/>
    </source>
</evidence>
<keyword evidence="3" id="KW-1185">Reference proteome</keyword>
<evidence type="ECO:0000313" key="2">
    <source>
        <dbReference type="EMBL" id="VDP68707.1"/>
    </source>
</evidence>
<gene>
    <name evidence="2" type="ORF">ECPE_LOCUS3203</name>
</gene>
<organism evidence="4">
    <name type="scientific">Echinostoma caproni</name>
    <dbReference type="NCBI Taxonomy" id="27848"/>
    <lineage>
        <taxon>Eukaryota</taxon>
        <taxon>Metazoa</taxon>
        <taxon>Spiralia</taxon>
        <taxon>Lophotrochozoa</taxon>
        <taxon>Platyhelminthes</taxon>
        <taxon>Trematoda</taxon>
        <taxon>Digenea</taxon>
        <taxon>Plagiorchiida</taxon>
        <taxon>Echinostomata</taxon>
        <taxon>Echinostomatoidea</taxon>
        <taxon>Echinostomatidae</taxon>
        <taxon>Echinostoma</taxon>
    </lineage>
</organism>
<feature type="region of interest" description="Disordered" evidence="1">
    <location>
        <begin position="277"/>
        <end position="296"/>
    </location>
</feature>
<dbReference type="AlphaFoldDB" id="A0A183A8B8"/>
<name>A0A183A8B8_9TREM</name>
<reference evidence="2 3" key="2">
    <citation type="submission" date="2018-11" db="EMBL/GenBank/DDBJ databases">
        <authorList>
            <consortium name="Pathogen Informatics"/>
        </authorList>
    </citation>
    <scope>NUCLEOTIDE SEQUENCE [LARGE SCALE GENOMIC DNA]</scope>
    <source>
        <strain evidence="2 3">Egypt</strain>
    </source>
</reference>
<evidence type="ECO:0000313" key="4">
    <source>
        <dbReference type="WBParaSite" id="ECPE_0000320601-mRNA-1"/>
    </source>
</evidence>
<sequence length="471" mass="53199">MISDTILKQHSSADDDSLMRERNNIRDMLESTGNLRPVTANIQTRPKTRRYRVRIQEESKSESTTFAPPRVRLRLDEAFDNAYRNKQTHIFTQSDLLAEQTQWKRKIAKTDEDAYKDMTRSTVTVAQLMKPERDPDPADQLARIKLRGEDSLNNRIRGQGSLTLKTIPKNESEDAARQDVHIRCAGDQALDNRDWGQRGTGVSALLTQNSTTELRSQPESNRRAVRSEEAADNWRRDRLKECTEMECVLNHGWSGQSAIRSRPTTTSIVEHVCQPPWNPVDTQLNQRPQTPNARGITRSGAANAFREGSAMADRMGLTRAAVQPHAHLDSDELNEMRDRALQSLDEPPARHGPKARFEGLEYAMRGRGTLNSGLIPSDYSETEKVAAPRLKGDDAHENAGANKGEHSKLLLSNWRLVPDPQPPIKPVPNSKNIRARSRGTEARSCLNPTRPKWSGKVHWKRRPPAPVKCTF</sequence>
<dbReference type="Proteomes" id="UP000272942">
    <property type="component" value="Unassembled WGS sequence"/>
</dbReference>
<reference evidence="4" key="1">
    <citation type="submission" date="2016-06" db="UniProtKB">
        <authorList>
            <consortium name="WormBaseParasite"/>
        </authorList>
    </citation>
    <scope>IDENTIFICATION</scope>
</reference>
<protein>
    <submittedName>
        <fullName evidence="2 4">Uncharacterized protein</fullName>
    </submittedName>
</protein>
<dbReference type="EMBL" id="UZAN01040178">
    <property type="protein sequence ID" value="VDP68707.1"/>
    <property type="molecule type" value="Genomic_DNA"/>
</dbReference>